<protein>
    <submittedName>
        <fullName evidence="1">Amidoligase enzyme</fullName>
    </submittedName>
</protein>
<dbReference type="GO" id="GO:0016874">
    <property type="term" value="F:ligase activity"/>
    <property type="evidence" value="ECO:0007669"/>
    <property type="project" value="UniProtKB-KW"/>
</dbReference>
<dbReference type="RefSeq" id="WP_145958920.1">
    <property type="nucleotide sequence ID" value="NZ_CP015269.1"/>
</dbReference>
<evidence type="ECO:0000313" key="1">
    <source>
        <dbReference type="EMBL" id="ASL18432.1"/>
    </source>
</evidence>
<dbReference type="Proteomes" id="UP000198286">
    <property type="component" value="Plasmid unnamed 2"/>
</dbReference>
<reference evidence="1 2" key="1">
    <citation type="journal article" date="2017" name="Lancet Infect. Dis.">
        <title>Global outbreak of severe Mycobacterium chimaera disease after cardiac surgery: a molecular epidemiological study.</title>
        <authorList>
            <person name="van Ingen J."/>
            <person name="Kohl T."/>
            <person name="Kranzer K."/>
            <person name="Hasse B."/>
            <person name="Keller P."/>
            <person name="Szafranska A."/>
            <person name="Hillemann D."/>
            <person name="Chand M."/>
            <person name="Schreiber P."/>
            <person name="Sommerstein R."/>
            <person name="Berger C."/>
            <person name="Genoni M."/>
            <person name="Ruegg C."/>
            <person name="Troillet N."/>
            <person name="Widmer A.F."/>
            <person name="Becker S.L."/>
            <person name="Herrmann M."/>
            <person name="Eckmanns T."/>
            <person name="Haller S."/>
            <person name="Hoeller C."/>
            <person name="Debast S.B."/>
            <person name="Wolfhagen M.J."/>
            <person name="Hopman J."/>
            <person name="Kluytmans J."/>
            <person name="Langelaar M."/>
            <person name="Notermans D.W."/>
            <person name="ten Oever J."/>
            <person name="van den Barselaar P."/>
            <person name="Vonk A.B.A."/>
            <person name="Vos M.C."/>
            <person name="Ahmed N."/>
            <person name="Brown T."/>
            <person name="Crook D."/>
            <person name="Lamagni T."/>
            <person name="Phin N."/>
            <person name="Smith E.G."/>
            <person name="Zambon M."/>
            <person name="Serr A."/>
            <person name="Goetting T."/>
            <person name="Ebner W."/>
            <person name="Thuermer A."/>
            <person name="Utpatel C."/>
            <person name="Sproer C."/>
            <person name="Bunk B."/>
            <person name="Nubel U."/>
            <person name="Bloemberg G."/>
            <person name="Bottger E."/>
            <person name="Niemann S."/>
            <person name="Wagner D."/>
            <person name="Sax H."/>
        </authorList>
    </citation>
    <scope>NUCLEOTIDE SEQUENCE [LARGE SCALE GENOMIC DNA]</scope>
    <source>
        <strain evidence="1 2">ZUERICH-2</strain>
        <plasmid evidence="1 2">unnamed 2</plasmid>
    </source>
</reference>
<organism evidence="1 2">
    <name type="scientific">Mycobacterium intracellulare subsp. chimaera</name>
    <dbReference type="NCBI Taxonomy" id="222805"/>
    <lineage>
        <taxon>Bacteria</taxon>
        <taxon>Bacillati</taxon>
        <taxon>Actinomycetota</taxon>
        <taxon>Actinomycetes</taxon>
        <taxon>Mycobacteriales</taxon>
        <taxon>Mycobacteriaceae</taxon>
        <taxon>Mycobacterium</taxon>
        <taxon>Mycobacterium avium complex (MAC)</taxon>
    </lineage>
</organism>
<dbReference type="AlphaFoldDB" id="A0A7U5MRM1"/>
<accession>A0A7U5MRM1</accession>
<name>A0A7U5MRM1_MYCIT</name>
<gene>
    <name evidence="1" type="ORF">MYCOZU2_06087</name>
</gene>
<evidence type="ECO:0000313" key="2">
    <source>
        <dbReference type="Proteomes" id="UP000198286"/>
    </source>
</evidence>
<sequence>MPSTLYCDNCCCEIDRDIDYFCDSCSEWRCDACSPCSCDDDDDYCDHDSRVHSYEYRPLNFRPKGNYPAEALLGVELEVCGGHSVIADVVHSVDSSEDHLYMKRDGSICGVEIVTHPMTLAWARQYPFARLLGNLRAVGCSVDDDYGLHIHVSRNAFRRDGKQSAAHQMTWLLFMYRNVGELEELARRSSDQWASFRKPVPGELARKAKSVGADNRYVAVNCNNDKTFELRFFKSTLDEREFYAALEFADASVRYTRCIPLQDVLRGKALTWRHFSGWVKRHNYRHLWAEISGQPFSAPVLQGVAQCA</sequence>
<proteinExistence type="predicted"/>
<dbReference type="EMBL" id="CP015269">
    <property type="protein sequence ID" value="ASL18432.1"/>
    <property type="molecule type" value="Genomic_DNA"/>
</dbReference>
<geneLocation type="plasmid" evidence="1 2">
    <name>unnamed 2</name>
</geneLocation>
<keyword evidence="1" id="KW-0436">Ligase</keyword>
<keyword evidence="1" id="KW-0614">Plasmid</keyword>